<accession>A0A6A6DP91</accession>
<dbReference type="EMBL" id="ML994653">
    <property type="protein sequence ID" value="KAF2181404.1"/>
    <property type="molecule type" value="Genomic_DNA"/>
</dbReference>
<proteinExistence type="predicted"/>
<dbReference type="InterPro" id="IPR029063">
    <property type="entry name" value="SAM-dependent_MTases_sf"/>
</dbReference>
<keyword evidence="2" id="KW-1185">Reference proteome</keyword>
<evidence type="ECO:0000313" key="2">
    <source>
        <dbReference type="Proteomes" id="UP000800200"/>
    </source>
</evidence>
<dbReference type="Proteomes" id="UP000800200">
    <property type="component" value="Unassembled WGS sequence"/>
</dbReference>
<protein>
    <submittedName>
        <fullName evidence="1">Uncharacterized protein</fullName>
    </submittedName>
</protein>
<name>A0A6A6DP91_9PEZI</name>
<gene>
    <name evidence="1" type="ORF">K469DRAFT_713835</name>
</gene>
<reference evidence="1" key="1">
    <citation type="journal article" date="2020" name="Stud. Mycol.">
        <title>101 Dothideomycetes genomes: a test case for predicting lifestyles and emergence of pathogens.</title>
        <authorList>
            <person name="Haridas S."/>
            <person name="Albert R."/>
            <person name="Binder M."/>
            <person name="Bloem J."/>
            <person name="Labutti K."/>
            <person name="Salamov A."/>
            <person name="Andreopoulos B."/>
            <person name="Baker S."/>
            <person name="Barry K."/>
            <person name="Bills G."/>
            <person name="Bluhm B."/>
            <person name="Cannon C."/>
            <person name="Castanera R."/>
            <person name="Culley D."/>
            <person name="Daum C."/>
            <person name="Ezra D."/>
            <person name="Gonzalez J."/>
            <person name="Henrissat B."/>
            <person name="Kuo A."/>
            <person name="Liang C."/>
            <person name="Lipzen A."/>
            <person name="Lutzoni F."/>
            <person name="Magnuson J."/>
            <person name="Mondo S."/>
            <person name="Nolan M."/>
            <person name="Ohm R."/>
            <person name="Pangilinan J."/>
            <person name="Park H.-J."/>
            <person name="Ramirez L."/>
            <person name="Alfaro M."/>
            <person name="Sun H."/>
            <person name="Tritt A."/>
            <person name="Yoshinaga Y."/>
            <person name="Zwiers L.-H."/>
            <person name="Turgeon B."/>
            <person name="Goodwin S."/>
            <person name="Spatafora J."/>
            <person name="Crous P."/>
            <person name="Grigoriev I."/>
        </authorList>
    </citation>
    <scope>NUCLEOTIDE SEQUENCE</scope>
    <source>
        <strain evidence="1">CBS 207.26</strain>
    </source>
</reference>
<sequence length="52" mass="5849">MMVAYASRERMEEQWRSLLESAGFKITGIWTGDVGGESLIEAVVKEDWSKGI</sequence>
<evidence type="ECO:0000313" key="1">
    <source>
        <dbReference type="EMBL" id="KAF2181404.1"/>
    </source>
</evidence>
<dbReference type="AlphaFoldDB" id="A0A6A6DP91"/>
<dbReference type="Gene3D" id="3.40.50.150">
    <property type="entry name" value="Vaccinia Virus protein VP39"/>
    <property type="match status" value="1"/>
</dbReference>
<organism evidence="1 2">
    <name type="scientific">Zopfia rhizophila CBS 207.26</name>
    <dbReference type="NCBI Taxonomy" id="1314779"/>
    <lineage>
        <taxon>Eukaryota</taxon>
        <taxon>Fungi</taxon>
        <taxon>Dikarya</taxon>
        <taxon>Ascomycota</taxon>
        <taxon>Pezizomycotina</taxon>
        <taxon>Dothideomycetes</taxon>
        <taxon>Dothideomycetes incertae sedis</taxon>
        <taxon>Zopfiaceae</taxon>
        <taxon>Zopfia</taxon>
    </lineage>
</organism>